<comment type="caution">
    <text evidence="1">The sequence shown here is derived from an EMBL/GenBank/DDBJ whole genome shotgun (WGS) entry which is preliminary data.</text>
</comment>
<dbReference type="RefSeq" id="WP_063242356.1">
    <property type="nucleotide sequence ID" value="NZ_CP168967.1"/>
</dbReference>
<reference evidence="1 2" key="1">
    <citation type="submission" date="2016-03" db="EMBL/GenBank/DDBJ databases">
        <authorList>
            <person name="Ploux O."/>
        </authorList>
    </citation>
    <scope>NUCLEOTIDE SEQUENCE [LARGE SCALE GENOMIC DNA]</scope>
    <source>
        <strain evidence="1 2">BER2</strain>
    </source>
</reference>
<organism evidence="1 2">
    <name type="scientific">Bdellovibrio bacteriovorus</name>
    <dbReference type="NCBI Taxonomy" id="959"/>
    <lineage>
        <taxon>Bacteria</taxon>
        <taxon>Pseudomonadati</taxon>
        <taxon>Bdellovibrionota</taxon>
        <taxon>Bdellovibrionia</taxon>
        <taxon>Bdellovibrionales</taxon>
        <taxon>Pseudobdellovibrionaceae</taxon>
        <taxon>Bdellovibrio</taxon>
    </lineage>
</organism>
<dbReference type="EMBL" id="LUKF01000001">
    <property type="protein sequence ID" value="KYG70581.1"/>
    <property type="molecule type" value="Genomic_DNA"/>
</dbReference>
<dbReference type="CDD" id="cd08026">
    <property type="entry name" value="DUF326"/>
    <property type="match status" value="1"/>
</dbReference>
<dbReference type="AlphaFoldDB" id="A0A150WVV3"/>
<gene>
    <name evidence="1" type="ORF">AZI85_01175</name>
</gene>
<protein>
    <recommendedName>
        <fullName evidence="3">Ferredoxin</fullName>
    </recommendedName>
</protein>
<dbReference type="PANTHER" id="PTHR37310:SF1">
    <property type="entry name" value="CYTOPLASMIC PROTEIN"/>
    <property type="match status" value="1"/>
</dbReference>
<name>A0A150WVV3_BDEBC</name>
<dbReference type="OrthoDB" id="5396211at2"/>
<dbReference type="InterPro" id="IPR044543">
    <property type="entry name" value="YHJQ-like"/>
</dbReference>
<dbReference type="Gene3D" id="1.20.1270.360">
    <property type="match status" value="1"/>
</dbReference>
<evidence type="ECO:0000313" key="2">
    <source>
        <dbReference type="Proteomes" id="UP000075391"/>
    </source>
</evidence>
<dbReference type="PANTHER" id="PTHR37310">
    <property type="entry name" value="CYTOPLASMIC PROTEIN-RELATED"/>
    <property type="match status" value="1"/>
</dbReference>
<evidence type="ECO:0008006" key="3">
    <source>
        <dbReference type="Google" id="ProtNLM"/>
    </source>
</evidence>
<evidence type="ECO:0000313" key="1">
    <source>
        <dbReference type="EMBL" id="KYG70581.1"/>
    </source>
</evidence>
<dbReference type="Pfam" id="PF03860">
    <property type="entry name" value="Csp"/>
    <property type="match status" value="1"/>
</dbReference>
<sequence>MAMNQIQDSDTAKCINNCLASVRVCTETLHYCLQQKGTAFSGKHIALLQFCADACSISAKLMIADSEFHHQACELSFELCDACAIECERYEDDEVFANCAEVCRRCAESCRGMAGMTVRMPMQGRSEGNQARM</sequence>
<proteinExistence type="predicted"/>
<accession>A0A150WVV3</accession>
<dbReference type="Proteomes" id="UP000075391">
    <property type="component" value="Unassembled WGS sequence"/>
</dbReference>
<dbReference type="InterPro" id="IPR005560">
    <property type="entry name" value="Csp_YhjQ"/>
</dbReference>